<name>A0AAN6VWI2_9PEZI</name>
<feature type="region of interest" description="Disordered" evidence="1">
    <location>
        <begin position="247"/>
        <end position="295"/>
    </location>
</feature>
<dbReference type="AlphaFoldDB" id="A0AAN6VWI2"/>
<dbReference type="Gene3D" id="3.40.50.1000">
    <property type="entry name" value="HAD superfamily/HAD-like"/>
    <property type="match status" value="1"/>
</dbReference>
<reference evidence="2" key="1">
    <citation type="journal article" date="2023" name="Mol. Phylogenet. Evol.">
        <title>Genome-scale phylogeny and comparative genomics of the fungal order Sordariales.</title>
        <authorList>
            <person name="Hensen N."/>
            <person name="Bonometti L."/>
            <person name="Westerberg I."/>
            <person name="Brannstrom I.O."/>
            <person name="Guillou S."/>
            <person name="Cros-Aarteil S."/>
            <person name="Calhoun S."/>
            <person name="Haridas S."/>
            <person name="Kuo A."/>
            <person name="Mondo S."/>
            <person name="Pangilinan J."/>
            <person name="Riley R."/>
            <person name="LaButti K."/>
            <person name="Andreopoulos B."/>
            <person name="Lipzen A."/>
            <person name="Chen C."/>
            <person name="Yan M."/>
            <person name="Daum C."/>
            <person name="Ng V."/>
            <person name="Clum A."/>
            <person name="Steindorff A."/>
            <person name="Ohm R.A."/>
            <person name="Martin F."/>
            <person name="Silar P."/>
            <person name="Natvig D.O."/>
            <person name="Lalanne C."/>
            <person name="Gautier V."/>
            <person name="Ament-Velasquez S.L."/>
            <person name="Kruys A."/>
            <person name="Hutchinson M.I."/>
            <person name="Powell A.J."/>
            <person name="Barry K."/>
            <person name="Miller A.N."/>
            <person name="Grigoriev I.V."/>
            <person name="Debuchy R."/>
            <person name="Gladieux P."/>
            <person name="Hiltunen Thoren M."/>
            <person name="Johannesson H."/>
        </authorList>
    </citation>
    <scope>NUCLEOTIDE SEQUENCE</scope>
    <source>
        <strain evidence="2">CBS 892.96</strain>
    </source>
</reference>
<reference evidence="2" key="2">
    <citation type="submission" date="2023-05" db="EMBL/GenBank/DDBJ databases">
        <authorList>
            <consortium name="Lawrence Berkeley National Laboratory"/>
            <person name="Steindorff A."/>
            <person name="Hensen N."/>
            <person name="Bonometti L."/>
            <person name="Westerberg I."/>
            <person name="Brannstrom I.O."/>
            <person name="Guillou S."/>
            <person name="Cros-Aarteil S."/>
            <person name="Calhoun S."/>
            <person name="Haridas S."/>
            <person name="Kuo A."/>
            <person name="Mondo S."/>
            <person name="Pangilinan J."/>
            <person name="Riley R."/>
            <person name="Labutti K."/>
            <person name="Andreopoulos B."/>
            <person name="Lipzen A."/>
            <person name="Chen C."/>
            <person name="Yanf M."/>
            <person name="Daum C."/>
            <person name="Ng V."/>
            <person name="Clum A."/>
            <person name="Ohm R."/>
            <person name="Martin F."/>
            <person name="Silar P."/>
            <person name="Natvig D."/>
            <person name="Lalanne C."/>
            <person name="Gautier V."/>
            <person name="Ament-Velasquez S.L."/>
            <person name="Kruys A."/>
            <person name="Hutchinson M.I."/>
            <person name="Powell A.J."/>
            <person name="Barry K."/>
            <person name="Miller A.N."/>
            <person name="Grigoriev I.V."/>
            <person name="Debuchy R."/>
            <person name="Gladieux P."/>
            <person name="Thoren M.H."/>
            <person name="Johannesson H."/>
        </authorList>
    </citation>
    <scope>NUCLEOTIDE SEQUENCE</scope>
    <source>
        <strain evidence="2">CBS 892.96</strain>
    </source>
</reference>
<evidence type="ECO:0000313" key="3">
    <source>
        <dbReference type="Proteomes" id="UP001302321"/>
    </source>
</evidence>
<evidence type="ECO:0000313" key="2">
    <source>
        <dbReference type="EMBL" id="KAK4170645.1"/>
    </source>
</evidence>
<sequence>MKRTGYLPPSDASAPLHSTHKYFANLIFFRFVFLQKLGTDFDVDPSLVRLAFDQAQSTLRVNDEALDLIHELAAAKARDAGQIRVYAMSNIAEEHLGIVQMIPSFPWSVFDRVFTSSKAGMRKPNLCFYRHVIQETGCNPSSTLYLDDKSENICAGRLLGLRGEIVDRDQHRRAFNIVRNLLLEDASRRAERFLYTQAGKLDSIISMPGKDDIVLKDNFAQLMIWGLTGMEDIVYLEWPDSTVTGCYQEPDMVEPASPASISDTSSSFNHSSTSANHSAASTSPPSSPASSSPEQQLSVKQSLWNYFAQKPVLTTDTFPPDIETTSIAYITIPSTHHRHHRLAHPSMVAEAMFVNRDPEGHFETYFSSDRLGRVNPEVCVSVLRFLNKFGSAGQIPGISNLDVKDERSAAVRSINQLWTSDLI</sequence>
<evidence type="ECO:0000256" key="1">
    <source>
        <dbReference type="SAM" id="MobiDB-lite"/>
    </source>
</evidence>
<dbReference type="InterPro" id="IPR023214">
    <property type="entry name" value="HAD_sf"/>
</dbReference>
<accession>A0AAN6VWI2</accession>
<organism evidence="2 3">
    <name type="scientific">Triangularia setosa</name>
    <dbReference type="NCBI Taxonomy" id="2587417"/>
    <lineage>
        <taxon>Eukaryota</taxon>
        <taxon>Fungi</taxon>
        <taxon>Dikarya</taxon>
        <taxon>Ascomycota</taxon>
        <taxon>Pezizomycotina</taxon>
        <taxon>Sordariomycetes</taxon>
        <taxon>Sordariomycetidae</taxon>
        <taxon>Sordariales</taxon>
        <taxon>Podosporaceae</taxon>
        <taxon>Triangularia</taxon>
    </lineage>
</organism>
<dbReference type="PANTHER" id="PTHR43611">
    <property type="entry name" value="ALPHA-D-GLUCOSE 1-PHOSPHATE PHOSPHATASE"/>
    <property type="match status" value="1"/>
</dbReference>
<proteinExistence type="predicted"/>
<dbReference type="EMBL" id="MU866873">
    <property type="protein sequence ID" value="KAK4170645.1"/>
    <property type="molecule type" value="Genomic_DNA"/>
</dbReference>
<keyword evidence="3" id="KW-1185">Reference proteome</keyword>
<gene>
    <name evidence="2" type="ORF">QBC36DRAFT_200990</name>
</gene>
<dbReference type="SUPFAM" id="SSF56784">
    <property type="entry name" value="HAD-like"/>
    <property type="match status" value="1"/>
</dbReference>
<feature type="compositionally biased region" description="Low complexity" evidence="1">
    <location>
        <begin position="255"/>
        <end position="293"/>
    </location>
</feature>
<dbReference type="Proteomes" id="UP001302321">
    <property type="component" value="Unassembled WGS sequence"/>
</dbReference>
<comment type="caution">
    <text evidence="2">The sequence shown here is derived from an EMBL/GenBank/DDBJ whole genome shotgun (WGS) entry which is preliminary data.</text>
</comment>
<dbReference type="InterPro" id="IPR036412">
    <property type="entry name" value="HAD-like_sf"/>
</dbReference>
<protein>
    <submittedName>
        <fullName evidence="2">Uncharacterized protein</fullName>
    </submittedName>
</protein>
<dbReference type="PANTHER" id="PTHR43611:SF3">
    <property type="entry name" value="FLAVIN MONONUCLEOTIDE HYDROLASE 1, CHLOROPLATIC"/>
    <property type="match status" value="1"/>
</dbReference>